<dbReference type="EMBL" id="QRSS01000005">
    <property type="protein sequence ID" value="RGQ05890.1"/>
    <property type="molecule type" value="Genomic_DNA"/>
</dbReference>
<gene>
    <name evidence="1" type="ORF">DWZ12_05325</name>
</gene>
<accession>A0A411ZSU8</accession>
<dbReference type="RefSeq" id="WP_118044492.1">
    <property type="nucleotide sequence ID" value="NZ_QRSS01000005.1"/>
</dbReference>
<proteinExistence type="predicted"/>
<organism evidence="1 2">
    <name type="scientific">Blautia obeum</name>
    <dbReference type="NCBI Taxonomy" id="40520"/>
    <lineage>
        <taxon>Bacteria</taxon>
        <taxon>Bacillati</taxon>
        <taxon>Bacillota</taxon>
        <taxon>Clostridia</taxon>
        <taxon>Lachnospirales</taxon>
        <taxon>Lachnospiraceae</taxon>
        <taxon>Blautia</taxon>
    </lineage>
</organism>
<evidence type="ECO:0000313" key="1">
    <source>
        <dbReference type="EMBL" id="RGQ05890.1"/>
    </source>
</evidence>
<sequence>MKLTQKQNQLKEQALSKLAELFPEDYITYKKWEEYKKIYAAGYHAAPNSMDKIIEYWTDTMSSYDYGVHHSELVFSLNALNDTISTGYSKQRLYGLIRMIAPPQSYAIVYLLWQCNPTPEDQRLKLAKKNFLERGYTDEDADIIRDYDINQEILQEWRHDEPKRPLSHRMFGGNLTINAGTLQYLRKNYPTKADAYETISTGIDLYIQAYHDALEHVVDQWFLLCNKEYVQRKLLKLNKLFQNETSPGKIRSDFFPNVKSNARALFKLLIDTYEEDLKATAEQKKKEPSKTT</sequence>
<protein>
    <submittedName>
        <fullName evidence="1">Uncharacterized protein</fullName>
    </submittedName>
</protein>
<comment type="caution">
    <text evidence="1">The sequence shown here is derived from an EMBL/GenBank/DDBJ whole genome shotgun (WGS) entry which is preliminary data.</text>
</comment>
<dbReference type="Proteomes" id="UP000283585">
    <property type="component" value="Unassembled WGS sequence"/>
</dbReference>
<name>A0A411ZSU8_9FIRM</name>
<dbReference type="AlphaFoldDB" id="A0A411ZSU8"/>
<evidence type="ECO:0000313" key="2">
    <source>
        <dbReference type="Proteomes" id="UP000283585"/>
    </source>
</evidence>
<reference evidence="1 2" key="1">
    <citation type="submission" date="2018-08" db="EMBL/GenBank/DDBJ databases">
        <title>A genome reference for cultivated species of the human gut microbiota.</title>
        <authorList>
            <person name="Zou Y."/>
            <person name="Xue W."/>
            <person name="Luo G."/>
        </authorList>
    </citation>
    <scope>NUCLEOTIDE SEQUENCE [LARGE SCALE GENOMIC DNA]</scope>
    <source>
        <strain evidence="1 2">AF29-2BH</strain>
    </source>
</reference>